<dbReference type="Pfam" id="PF25426">
    <property type="entry name" value="AAA_lid_BCS1"/>
    <property type="match status" value="1"/>
</dbReference>
<evidence type="ECO:0000256" key="9">
    <source>
        <dbReference type="ARBA" id="ARBA00023128"/>
    </source>
</evidence>
<keyword evidence="5" id="KW-0999">Mitochondrion inner membrane</keyword>
<dbReference type="InterPro" id="IPR003593">
    <property type="entry name" value="AAA+_ATPase"/>
</dbReference>
<evidence type="ECO:0000256" key="5">
    <source>
        <dbReference type="ARBA" id="ARBA00022792"/>
    </source>
</evidence>
<dbReference type="OrthoDB" id="10251412at2759"/>
<dbReference type="GO" id="GO:0005524">
    <property type="term" value="F:ATP binding"/>
    <property type="evidence" value="ECO:0007669"/>
    <property type="project" value="UniProtKB-KW"/>
</dbReference>
<evidence type="ECO:0000256" key="8">
    <source>
        <dbReference type="ARBA" id="ARBA00022989"/>
    </source>
</evidence>
<keyword evidence="7 12" id="KW-0067">ATP-binding</keyword>
<dbReference type="GO" id="GO:0016887">
    <property type="term" value="F:ATP hydrolysis activity"/>
    <property type="evidence" value="ECO:0007669"/>
    <property type="project" value="InterPro"/>
</dbReference>
<dbReference type="SMART" id="SM01024">
    <property type="entry name" value="BCS1_N"/>
    <property type="match status" value="1"/>
</dbReference>
<keyword evidence="3" id="KW-0812">Transmembrane</keyword>
<comment type="catalytic activity">
    <reaction evidence="11">
        <text>ATP + H2O = ADP + phosphate + H(+)</text>
        <dbReference type="Rhea" id="RHEA:13065"/>
        <dbReference type="ChEBI" id="CHEBI:15377"/>
        <dbReference type="ChEBI" id="CHEBI:15378"/>
        <dbReference type="ChEBI" id="CHEBI:30616"/>
        <dbReference type="ChEBI" id="CHEBI:43474"/>
        <dbReference type="ChEBI" id="CHEBI:456216"/>
    </reaction>
    <physiologicalReaction direction="left-to-right" evidence="11">
        <dbReference type="Rhea" id="RHEA:13066"/>
    </physiologicalReaction>
</comment>
<dbReference type="Pfam" id="PF08740">
    <property type="entry name" value="BCS1_N"/>
    <property type="match status" value="1"/>
</dbReference>
<reference evidence="15 16" key="1">
    <citation type="submission" date="2014-04" db="EMBL/GenBank/DDBJ databases">
        <authorList>
            <consortium name="DOE Joint Genome Institute"/>
            <person name="Kuo A."/>
            <person name="Girlanda M."/>
            <person name="Perotto S."/>
            <person name="Kohler A."/>
            <person name="Nagy L.G."/>
            <person name="Floudas D."/>
            <person name="Copeland A."/>
            <person name="Barry K.W."/>
            <person name="Cichocki N."/>
            <person name="Veneault-Fourrey C."/>
            <person name="LaButti K."/>
            <person name="Lindquist E.A."/>
            <person name="Lipzen A."/>
            <person name="Lundell T."/>
            <person name="Morin E."/>
            <person name="Murat C."/>
            <person name="Sun H."/>
            <person name="Tunlid A."/>
            <person name="Henrissat B."/>
            <person name="Grigoriev I.V."/>
            <person name="Hibbett D.S."/>
            <person name="Martin F."/>
            <person name="Nordberg H.P."/>
            <person name="Cantor M.N."/>
            <person name="Hua S.X."/>
        </authorList>
    </citation>
    <scope>NUCLEOTIDE SEQUENCE [LARGE SCALE GENOMIC DNA]</scope>
    <source>
        <strain evidence="15 16">MUT 4182</strain>
    </source>
</reference>
<evidence type="ECO:0000259" key="13">
    <source>
        <dbReference type="SMART" id="SM00382"/>
    </source>
</evidence>
<protein>
    <recommendedName>
        <fullName evidence="17">AAA+ ATPase domain-containing protein</fullName>
    </recommendedName>
</protein>
<keyword evidence="16" id="KW-1185">Reference proteome</keyword>
<comment type="subcellular location">
    <subcellularLocation>
        <location evidence="1">Mitochondrion inner membrane</location>
        <topology evidence="1">Single-pass membrane protein</topology>
    </subcellularLocation>
</comment>
<evidence type="ECO:0000256" key="1">
    <source>
        <dbReference type="ARBA" id="ARBA00004434"/>
    </source>
</evidence>
<evidence type="ECO:0008006" key="17">
    <source>
        <dbReference type="Google" id="ProtNLM"/>
    </source>
</evidence>
<dbReference type="SUPFAM" id="SSF52540">
    <property type="entry name" value="P-loop containing nucleoside triphosphate hydrolases"/>
    <property type="match status" value="1"/>
</dbReference>
<evidence type="ECO:0000256" key="6">
    <source>
        <dbReference type="ARBA" id="ARBA00022801"/>
    </source>
</evidence>
<dbReference type="EMBL" id="KN823511">
    <property type="protein sequence ID" value="KIO16652.1"/>
    <property type="molecule type" value="Genomic_DNA"/>
</dbReference>
<keyword evidence="9" id="KW-0496">Mitochondrion</keyword>
<keyword evidence="4 12" id="KW-0547">Nucleotide-binding</keyword>
<dbReference type="Pfam" id="PF00004">
    <property type="entry name" value="AAA"/>
    <property type="match status" value="1"/>
</dbReference>
<dbReference type="STRING" id="1051891.A0A0C3L4W7"/>
<keyword evidence="8" id="KW-1133">Transmembrane helix</keyword>
<dbReference type="InterPro" id="IPR050747">
    <property type="entry name" value="Mitochondrial_chaperone_BCS1"/>
</dbReference>
<evidence type="ECO:0000313" key="15">
    <source>
        <dbReference type="EMBL" id="KIO16652.1"/>
    </source>
</evidence>
<dbReference type="Proteomes" id="UP000054248">
    <property type="component" value="Unassembled WGS sequence"/>
</dbReference>
<dbReference type="AlphaFoldDB" id="A0A0C3L4W7"/>
<dbReference type="InterPro" id="IPR057495">
    <property type="entry name" value="AAA_lid_BCS1"/>
</dbReference>
<evidence type="ECO:0000256" key="3">
    <source>
        <dbReference type="ARBA" id="ARBA00022692"/>
    </source>
</evidence>
<evidence type="ECO:0000256" key="4">
    <source>
        <dbReference type="ARBA" id="ARBA00022741"/>
    </source>
</evidence>
<dbReference type="HOGENOM" id="CLU_010189_3_2_1"/>
<name>A0A0C3L4W7_9AGAM</name>
<proteinExistence type="inferred from homology"/>
<keyword evidence="6" id="KW-0378">Hydrolase</keyword>
<feature type="domain" description="AAA+ ATPase" evidence="13">
    <location>
        <begin position="280"/>
        <end position="426"/>
    </location>
</feature>
<evidence type="ECO:0000256" key="11">
    <source>
        <dbReference type="ARBA" id="ARBA00048778"/>
    </source>
</evidence>
<dbReference type="PANTHER" id="PTHR23070">
    <property type="entry name" value="BCS1 AAA-TYPE ATPASE"/>
    <property type="match status" value="1"/>
</dbReference>
<dbReference type="GO" id="GO:0005743">
    <property type="term" value="C:mitochondrial inner membrane"/>
    <property type="evidence" value="ECO:0007669"/>
    <property type="project" value="UniProtKB-SubCell"/>
</dbReference>
<sequence length="528" mass="58703">MGSAQQVLQTLLSGSVPNNEFASQPSALNATSASAAGPQSLLTFLFSFSSSFHDWIKLAILGAILEFARRTWAAAWAAFLASFFITAHFDGEDECYDWLMVFLSKKSSWKKANEVQVSTRNWSSSNRYQNDDQDIVIMDDPSGDLPMKGRTLSFLPSFGNTTTMFYKGRLLRVTRDRTQAAVGTEYVESLTLSILGRDQSILRELLLEAQTLHKSQEQNRVAIYIADNFSRLNMWRRRGAKARRPMSSIILDHEIKDTILEDARDFLRSSSWYADRGIPFRRGYLLHGSPGSGKTSLIHAIAGALNLDIYVVSLSKPGINDTTLNSLLCDLPSRSIALIEDIDAAFTRSINRDPPPMAHPGGLEHSGDMFRGGAGVTLSGLLNAIDGIYAQEGRILFATTNRYDVLDPALIRPGRLDMHFEFQPASSWQAREIFRCFYPASDSGSSEKLVSVEERDSLATSFSALVPEHLLSMASLQGYLVRYKTQPNEAAANIAKFVEAEKRKQERYPIDWRLGKDTSVALAAPRDS</sequence>
<dbReference type="PROSITE" id="PS00674">
    <property type="entry name" value="AAA"/>
    <property type="match status" value="1"/>
</dbReference>
<dbReference type="InterPro" id="IPR014851">
    <property type="entry name" value="BCS1_N"/>
</dbReference>
<dbReference type="InterPro" id="IPR027417">
    <property type="entry name" value="P-loop_NTPase"/>
</dbReference>
<evidence type="ECO:0000256" key="7">
    <source>
        <dbReference type="ARBA" id="ARBA00022840"/>
    </source>
</evidence>
<evidence type="ECO:0000256" key="12">
    <source>
        <dbReference type="RuleBase" id="RU003651"/>
    </source>
</evidence>
<evidence type="ECO:0000259" key="14">
    <source>
        <dbReference type="SMART" id="SM01024"/>
    </source>
</evidence>
<dbReference type="SMART" id="SM00382">
    <property type="entry name" value="AAA"/>
    <property type="match status" value="1"/>
</dbReference>
<keyword evidence="10" id="KW-0472">Membrane</keyword>
<reference evidence="16" key="2">
    <citation type="submission" date="2015-01" db="EMBL/GenBank/DDBJ databases">
        <title>Evolutionary Origins and Diversification of the Mycorrhizal Mutualists.</title>
        <authorList>
            <consortium name="DOE Joint Genome Institute"/>
            <consortium name="Mycorrhizal Genomics Consortium"/>
            <person name="Kohler A."/>
            <person name="Kuo A."/>
            <person name="Nagy L.G."/>
            <person name="Floudas D."/>
            <person name="Copeland A."/>
            <person name="Barry K.W."/>
            <person name="Cichocki N."/>
            <person name="Veneault-Fourrey C."/>
            <person name="LaButti K."/>
            <person name="Lindquist E.A."/>
            <person name="Lipzen A."/>
            <person name="Lundell T."/>
            <person name="Morin E."/>
            <person name="Murat C."/>
            <person name="Riley R."/>
            <person name="Ohm R."/>
            <person name="Sun H."/>
            <person name="Tunlid A."/>
            <person name="Henrissat B."/>
            <person name="Grigoriev I.V."/>
            <person name="Hibbett D.S."/>
            <person name="Martin F."/>
        </authorList>
    </citation>
    <scope>NUCLEOTIDE SEQUENCE [LARGE SCALE GENOMIC DNA]</scope>
    <source>
        <strain evidence="16">MUT 4182</strain>
    </source>
</reference>
<dbReference type="InterPro" id="IPR003959">
    <property type="entry name" value="ATPase_AAA_core"/>
</dbReference>
<comment type="similarity">
    <text evidence="2">Belongs to the AAA ATPase family. BCS1 subfamily.</text>
</comment>
<dbReference type="InterPro" id="IPR003960">
    <property type="entry name" value="ATPase_AAA_CS"/>
</dbReference>
<evidence type="ECO:0000313" key="16">
    <source>
        <dbReference type="Proteomes" id="UP000054248"/>
    </source>
</evidence>
<organism evidence="15 16">
    <name type="scientific">Tulasnella calospora MUT 4182</name>
    <dbReference type="NCBI Taxonomy" id="1051891"/>
    <lineage>
        <taxon>Eukaryota</taxon>
        <taxon>Fungi</taxon>
        <taxon>Dikarya</taxon>
        <taxon>Basidiomycota</taxon>
        <taxon>Agaricomycotina</taxon>
        <taxon>Agaricomycetes</taxon>
        <taxon>Cantharellales</taxon>
        <taxon>Tulasnellaceae</taxon>
        <taxon>Tulasnella</taxon>
    </lineage>
</organism>
<evidence type="ECO:0000256" key="10">
    <source>
        <dbReference type="ARBA" id="ARBA00023136"/>
    </source>
</evidence>
<feature type="domain" description="BCS1 N-terminal" evidence="14">
    <location>
        <begin position="59"/>
        <end position="249"/>
    </location>
</feature>
<evidence type="ECO:0000256" key="2">
    <source>
        <dbReference type="ARBA" id="ARBA00007448"/>
    </source>
</evidence>
<accession>A0A0C3L4W7</accession>
<gene>
    <name evidence="15" type="ORF">M407DRAFT_85766</name>
</gene>
<dbReference type="Gene3D" id="3.40.50.300">
    <property type="entry name" value="P-loop containing nucleotide triphosphate hydrolases"/>
    <property type="match status" value="1"/>
</dbReference>